<protein>
    <recommendedName>
        <fullName evidence="1">glycerophosphodiester phosphodiesterase</fullName>
        <ecNumber evidence="1">3.1.4.46</ecNumber>
    </recommendedName>
</protein>
<dbReference type="CDD" id="cd08603">
    <property type="entry name" value="GDPD_SHV3_repeat_1"/>
    <property type="match status" value="1"/>
</dbReference>
<gene>
    <name evidence="10" type="ORF">SSX86_008684</name>
</gene>
<dbReference type="EC" id="3.1.4.46" evidence="1"/>
<dbReference type="InterPro" id="IPR017946">
    <property type="entry name" value="PLC-like_Pdiesterase_TIM-brl"/>
</dbReference>
<dbReference type="GO" id="GO:0006071">
    <property type="term" value="P:glycerol metabolic process"/>
    <property type="evidence" value="ECO:0007669"/>
    <property type="project" value="UniProtKB-KW"/>
</dbReference>
<evidence type="ECO:0000256" key="1">
    <source>
        <dbReference type="ARBA" id="ARBA00012247"/>
    </source>
</evidence>
<evidence type="ECO:0000313" key="11">
    <source>
        <dbReference type="Proteomes" id="UP001408789"/>
    </source>
</evidence>
<keyword evidence="11" id="KW-1185">Reference proteome</keyword>
<feature type="domain" description="GP-PDE" evidence="9">
    <location>
        <begin position="40"/>
        <end position="339"/>
    </location>
</feature>
<dbReference type="AlphaFoldDB" id="A0AAP0DBS2"/>
<dbReference type="GO" id="GO:0008889">
    <property type="term" value="F:glycerophosphodiester phosphodiesterase activity"/>
    <property type="evidence" value="ECO:0007669"/>
    <property type="project" value="UniProtKB-EC"/>
</dbReference>
<dbReference type="EMBL" id="JBCNJP010000010">
    <property type="protein sequence ID" value="KAK9072251.1"/>
    <property type="molecule type" value="Genomic_DNA"/>
</dbReference>
<dbReference type="CDD" id="cd08604">
    <property type="entry name" value="GDPD_SHV3_repeat_2"/>
    <property type="match status" value="1"/>
</dbReference>
<evidence type="ECO:0000256" key="8">
    <source>
        <dbReference type="SAM" id="SignalP"/>
    </source>
</evidence>
<evidence type="ECO:0000313" key="10">
    <source>
        <dbReference type="EMBL" id="KAK9072251.1"/>
    </source>
</evidence>
<evidence type="ECO:0000259" key="9">
    <source>
        <dbReference type="PROSITE" id="PS51704"/>
    </source>
</evidence>
<dbReference type="FunFam" id="3.20.20.190:FF:000013">
    <property type="entry name" value="Glycerophosphodiester phosphodiesterase GDPDL3"/>
    <property type="match status" value="1"/>
</dbReference>
<keyword evidence="4" id="KW-0378">Hydrolase</keyword>
<feature type="region of interest" description="Disordered" evidence="7">
    <location>
        <begin position="692"/>
        <end position="733"/>
    </location>
</feature>
<dbReference type="Gene3D" id="3.20.20.190">
    <property type="entry name" value="Phosphatidylinositol (PI) phosphodiesterase"/>
    <property type="match status" value="2"/>
</dbReference>
<dbReference type="PROSITE" id="PS51704">
    <property type="entry name" value="GP_PDE"/>
    <property type="match status" value="2"/>
</dbReference>
<feature type="compositionally biased region" description="Polar residues" evidence="7">
    <location>
        <begin position="722"/>
        <end position="733"/>
    </location>
</feature>
<keyword evidence="2 8" id="KW-0732">Signal</keyword>
<evidence type="ECO:0000256" key="3">
    <source>
        <dbReference type="ARBA" id="ARBA00022798"/>
    </source>
</evidence>
<feature type="signal peptide" evidence="8">
    <location>
        <begin position="1"/>
        <end position="23"/>
    </location>
</feature>
<keyword evidence="5" id="KW-0325">Glycoprotein</keyword>
<evidence type="ECO:0000256" key="6">
    <source>
        <dbReference type="ARBA" id="ARBA00047512"/>
    </source>
</evidence>
<sequence length="753" mass="82565">MHNLRRWLLILFILSVSSPAAHGAGSSKTVPWLTLRGDHPLVVARGGFSGLFPDSSFYAYKLALDTGVPDMILWCDVQLTSDNVGICLPNLNMDNGTTISSVYDKRNKSYLVNGVRMSGWFPVDFSFNELDNVFLAQDIFSRSPLFDGSFKILRVEDVVKGVKPPGLWLNVQHAAFFSQHNLSMRHFVINTSRKNIVHYISSPEVNFLRSIVPRFKASKTKLVFRFLGQDEMEPSTNQTYGSLLTNLTLIKSFASGILVPKSYIWPVDKDLYLQPATSLVLDAHKEGLEIFASDFMNDALFAYNYSYDPVAEYLSFIDNGKFSVDGVLSDNPITPSSAIGCFSRLGKNQFRQAKPLIITSEGASGDYPGCTDLAYRKAISDGADIIDCPVQITSDGLPICLGSINLLDRTTVAQAGFNNLTSGIPELHEGSGIFTFSLTWSQIQSLRPAIFNTYKNSSMLRNPRFKNDGNIMTLADFLHFASNATSISGVLINIKNAPYLAANQGLDIVDAVMDVLNKSTYQNQKAKKILIQSSDGGVLKLFRAKSNKHELVYEVNENIRGVLNSTISEISEIANSVVVSKESIFPKNAGFLLGQTDVVAKLQAFKLPVYVQIMNNEFISQPWDFLSDPYVELNSYVVGANVDGVITSYPATAARYRSNRCSGLPPDQIPPYMEAVHPGELVGLMTPESMPPAEAPNPILTDADVADAPIPPATKKPPPPAGNSTSPSSQPPRVTVRILQSSLTIVAIIILMI</sequence>
<name>A0AAP0DBS2_9ASTR</name>
<evidence type="ECO:0000256" key="2">
    <source>
        <dbReference type="ARBA" id="ARBA00022729"/>
    </source>
</evidence>
<dbReference type="PANTHER" id="PTHR43620:SF19">
    <property type="entry name" value="GLYCEROPHOSPHODIESTER PHOSPHODIESTERASE"/>
    <property type="match status" value="1"/>
</dbReference>
<feature type="compositionally biased region" description="Pro residues" evidence="7">
    <location>
        <begin position="709"/>
        <end position="721"/>
    </location>
</feature>
<feature type="chain" id="PRO_5043005655" description="glycerophosphodiester phosphodiesterase" evidence="8">
    <location>
        <begin position="24"/>
        <end position="753"/>
    </location>
</feature>
<proteinExistence type="predicted"/>
<reference evidence="10 11" key="1">
    <citation type="submission" date="2024-04" db="EMBL/GenBank/DDBJ databases">
        <title>The reference genome of an endangered Asteraceae, Deinandra increscens subsp. villosa, native to the Central Coast of California.</title>
        <authorList>
            <person name="Guilliams M."/>
            <person name="Hasenstab-Lehman K."/>
            <person name="Meyer R."/>
            <person name="Mcevoy S."/>
        </authorList>
    </citation>
    <scope>NUCLEOTIDE SEQUENCE [LARGE SCALE GENOMIC DNA]</scope>
    <source>
        <tissue evidence="10">Leaf</tissue>
    </source>
</reference>
<comment type="catalytic activity">
    <reaction evidence="6">
        <text>a sn-glycero-3-phosphodiester + H2O = an alcohol + sn-glycerol 3-phosphate + H(+)</text>
        <dbReference type="Rhea" id="RHEA:12969"/>
        <dbReference type="ChEBI" id="CHEBI:15377"/>
        <dbReference type="ChEBI" id="CHEBI:15378"/>
        <dbReference type="ChEBI" id="CHEBI:30879"/>
        <dbReference type="ChEBI" id="CHEBI:57597"/>
        <dbReference type="ChEBI" id="CHEBI:83408"/>
        <dbReference type="EC" id="3.1.4.46"/>
    </reaction>
</comment>
<keyword evidence="3" id="KW-0319">Glycerol metabolism</keyword>
<dbReference type="FunFam" id="3.20.20.190:FF:000011">
    <property type="entry name" value="Glycerophosphodiester phosphodiesterase GDPDL3"/>
    <property type="match status" value="1"/>
</dbReference>
<dbReference type="Pfam" id="PF03009">
    <property type="entry name" value="GDPD"/>
    <property type="match status" value="1"/>
</dbReference>
<dbReference type="Proteomes" id="UP001408789">
    <property type="component" value="Unassembled WGS sequence"/>
</dbReference>
<organism evidence="10 11">
    <name type="scientific">Deinandra increscens subsp. villosa</name>
    <dbReference type="NCBI Taxonomy" id="3103831"/>
    <lineage>
        <taxon>Eukaryota</taxon>
        <taxon>Viridiplantae</taxon>
        <taxon>Streptophyta</taxon>
        <taxon>Embryophyta</taxon>
        <taxon>Tracheophyta</taxon>
        <taxon>Spermatophyta</taxon>
        <taxon>Magnoliopsida</taxon>
        <taxon>eudicotyledons</taxon>
        <taxon>Gunneridae</taxon>
        <taxon>Pentapetalae</taxon>
        <taxon>asterids</taxon>
        <taxon>campanulids</taxon>
        <taxon>Asterales</taxon>
        <taxon>Asteraceae</taxon>
        <taxon>Asteroideae</taxon>
        <taxon>Heliantheae alliance</taxon>
        <taxon>Madieae</taxon>
        <taxon>Madiinae</taxon>
        <taxon>Deinandra</taxon>
    </lineage>
</organism>
<comment type="caution">
    <text evidence="10">The sequence shown here is derived from an EMBL/GenBank/DDBJ whole genome shotgun (WGS) entry which is preliminary data.</text>
</comment>
<dbReference type="InterPro" id="IPR030395">
    <property type="entry name" value="GP_PDE_dom"/>
</dbReference>
<accession>A0AAP0DBS2</accession>
<evidence type="ECO:0000256" key="4">
    <source>
        <dbReference type="ARBA" id="ARBA00022801"/>
    </source>
</evidence>
<evidence type="ECO:0000256" key="5">
    <source>
        <dbReference type="ARBA" id="ARBA00023180"/>
    </source>
</evidence>
<dbReference type="PANTHER" id="PTHR43620">
    <property type="entry name" value="GLYCEROPHOSPHORYL DIESTER PHOSPHODIESTERASE"/>
    <property type="match status" value="1"/>
</dbReference>
<evidence type="ECO:0000256" key="7">
    <source>
        <dbReference type="SAM" id="MobiDB-lite"/>
    </source>
</evidence>
<dbReference type="GO" id="GO:0006629">
    <property type="term" value="P:lipid metabolic process"/>
    <property type="evidence" value="ECO:0007669"/>
    <property type="project" value="InterPro"/>
</dbReference>
<dbReference type="SUPFAM" id="SSF51695">
    <property type="entry name" value="PLC-like phosphodiesterases"/>
    <property type="match status" value="2"/>
</dbReference>
<feature type="domain" description="GP-PDE" evidence="9">
    <location>
        <begin position="355"/>
        <end position="657"/>
    </location>
</feature>